<keyword evidence="2" id="KW-1185">Reference proteome</keyword>
<name>A0ABU0EYA1_9PSEU</name>
<comment type="caution">
    <text evidence="1">The sequence shown here is derived from an EMBL/GenBank/DDBJ whole genome shotgun (WGS) entry which is preliminary data.</text>
</comment>
<evidence type="ECO:0000313" key="1">
    <source>
        <dbReference type="EMBL" id="MDQ0380294.1"/>
    </source>
</evidence>
<organism evidence="1 2">
    <name type="scientific">Amycolatopsis thermophila</name>
    <dbReference type="NCBI Taxonomy" id="206084"/>
    <lineage>
        <taxon>Bacteria</taxon>
        <taxon>Bacillati</taxon>
        <taxon>Actinomycetota</taxon>
        <taxon>Actinomycetes</taxon>
        <taxon>Pseudonocardiales</taxon>
        <taxon>Pseudonocardiaceae</taxon>
        <taxon>Amycolatopsis</taxon>
    </lineage>
</organism>
<gene>
    <name evidence="1" type="ORF">FB470_004288</name>
</gene>
<sequence length="234" mass="25949">MGSVNWSERETISALLRYQPARSPLEPHWVSCLMAGLRDARSATGRDVESGNVDPATIDKIGNWLGALGYMVLLDQIGQCYRIRSVELKQPASDFVNALSLYAPEISFLEAQALWALRCSFAHNYGLINAPKIKNVILREQLTHHFLLDASSDPGAPLVRLPKVKWDGQLAHCSKFNATWVDLRSLGDLVEAIYRKLVELHDENSLVLGLPGGLAELQKRFAITIHPGLRMVGP</sequence>
<evidence type="ECO:0000313" key="2">
    <source>
        <dbReference type="Proteomes" id="UP001229651"/>
    </source>
</evidence>
<reference evidence="1 2" key="1">
    <citation type="submission" date="2023-07" db="EMBL/GenBank/DDBJ databases">
        <title>Sequencing the genomes of 1000 actinobacteria strains.</title>
        <authorList>
            <person name="Klenk H.-P."/>
        </authorList>
    </citation>
    <scope>NUCLEOTIDE SEQUENCE [LARGE SCALE GENOMIC DNA]</scope>
    <source>
        <strain evidence="1 2">DSM 45805</strain>
    </source>
</reference>
<proteinExistence type="predicted"/>
<dbReference type="RefSeq" id="WP_306994150.1">
    <property type="nucleotide sequence ID" value="NZ_JAUSUT010000001.1"/>
</dbReference>
<accession>A0ABU0EYA1</accession>
<dbReference type="EMBL" id="JAUSUT010000001">
    <property type="protein sequence ID" value="MDQ0380294.1"/>
    <property type="molecule type" value="Genomic_DNA"/>
</dbReference>
<dbReference type="Proteomes" id="UP001229651">
    <property type="component" value="Unassembled WGS sequence"/>
</dbReference>
<protein>
    <submittedName>
        <fullName evidence="1">Uncharacterized protein</fullName>
    </submittedName>
</protein>